<comment type="subcellular location">
    <subcellularLocation>
        <location evidence="3">Cytoplasm</location>
    </subcellularLocation>
    <subcellularLocation>
        <location evidence="2">Nucleus</location>
    </subcellularLocation>
</comment>
<feature type="domain" description="CMP/dCMP-type deaminase" evidence="17">
    <location>
        <begin position="12"/>
        <end position="131"/>
    </location>
</feature>
<dbReference type="InterPro" id="IPR016192">
    <property type="entry name" value="APOBEC/CMP_deaminase_Zn-bd"/>
</dbReference>
<dbReference type="GO" id="GO:0005634">
    <property type="term" value="C:nucleus"/>
    <property type="evidence" value="ECO:0007669"/>
    <property type="project" value="UniProtKB-SubCell"/>
</dbReference>
<comment type="function">
    <text evidence="12">Catalyzes the hydrolytic deamination of cytosine to uracil or 5-methylcytosine to thymine. Is involved in the pyrimidine salvage pathway, which allows the cell to utilize cytosine for pyrimidine nucleotide synthesis.</text>
</comment>
<evidence type="ECO:0000259" key="17">
    <source>
        <dbReference type="PROSITE" id="PS51747"/>
    </source>
</evidence>
<protein>
    <recommendedName>
        <fullName evidence="15">Cytosine deaminase</fullName>
        <ecNumber evidence="14">3.5.4.1</ecNumber>
    </recommendedName>
    <alternativeName>
        <fullName evidence="16">Cytosine aminohydrolase</fullName>
    </alternativeName>
</protein>
<keyword evidence="7" id="KW-0479">Metal-binding</keyword>
<evidence type="ECO:0000256" key="12">
    <source>
        <dbReference type="ARBA" id="ARBA00056232"/>
    </source>
</evidence>
<evidence type="ECO:0000256" key="1">
    <source>
        <dbReference type="ARBA" id="ARBA00001947"/>
    </source>
</evidence>
<dbReference type="CDD" id="cd01285">
    <property type="entry name" value="nucleoside_deaminase"/>
    <property type="match status" value="1"/>
</dbReference>
<accession>A0AAD2JYF8</accession>
<comment type="similarity">
    <text evidence="4">Belongs to the cytidine and deoxycytidylate deaminase family.</text>
</comment>
<keyword evidence="8" id="KW-0378">Hydrolase</keyword>
<dbReference type="FunFam" id="3.40.140.10:FF:000016">
    <property type="entry name" value="Cytosine deaminase"/>
    <property type="match status" value="1"/>
</dbReference>
<evidence type="ECO:0000256" key="13">
    <source>
        <dbReference type="ARBA" id="ARBA00060700"/>
    </source>
</evidence>
<evidence type="ECO:0000256" key="16">
    <source>
        <dbReference type="ARBA" id="ARBA00084039"/>
    </source>
</evidence>
<dbReference type="PANTHER" id="PTHR11079:SF190">
    <property type="entry name" value="CYTOSINE DEAMINASE"/>
    <property type="match status" value="1"/>
</dbReference>
<dbReference type="GO" id="GO:0008270">
    <property type="term" value="F:zinc ion binding"/>
    <property type="evidence" value="ECO:0007669"/>
    <property type="project" value="InterPro"/>
</dbReference>
<proteinExistence type="inferred from homology"/>
<keyword evidence="6" id="KW-0963">Cytoplasm</keyword>
<dbReference type="EC" id="3.5.4.1" evidence="14"/>
<name>A0AAD2JYF8_9AGAR</name>
<dbReference type="AlphaFoldDB" id="A0AAD2JYF8"/>
<evidence type="ECO:0000256" key="5">
    <source>
        <dbReference type="ARBA" id="ARBA00011738"/>
    </source>
</evidence>
<dbReference type="InterPro" id="IPR016193">
    <property type="entry name" value="Cytidine_deaminase-like"/>
</dbReference>
<dbReference type="Pfam" id="PF00383">
    <property type="entry name" value="dCMP_cyt_deam_1"/>
    <property type="match status" value="1"/>
</dbReference>
<comment type="pathway">
    <text evidence="13">Pyrimidine metabolism; UMP biosynthesis via salvage pathway; uracil from cytosine: step 1/1.</text>
</comment>
<evidence type="ECO:0000256" key="9">
    <source>
        <dbReference type="ARBA" id="ARBA00022833"/>
    </source>
</evidence>
<dbReference type="Gene3D" id="3.40.140.10">
    <property type="entry name" value="Cytidine Deaminase, domain 2"/>
    <property type="match status" value="1"/>
</dbReference>
<evidence type="ECO:0000256" key="8">
    <source>
        <dbReference type="ARBA" id="ARBA00022801"/>
    </source>
</evidence>
<dbReference type="GO" id="GO:0004131">
    <property type="term" value="F:cytosine deaminase activity"/>
    <property type="evidence" value="ECO:0007669"/>
    <property type="project" value="UniProtKB-EC"/>
</dbReference>
<dbReference type="GO" id="GO:0008655">
    <property type="term" value="P:pyrimidine-containing compound salvage"/>
    <property type="evidence" value="ECO:0007669"/>
    <property type="project" value="TreeGrafter"/>
</dbReference>
<keyword evidence="9" id="KW-0862">Zinc</keyword>
<dbReference type="PROSITE" id="PS00903">
    <property type="entry name" value="CYT_DCMP_DEAMINASES_1"/>
    <property type="match status" value="1"/>
</dbReference>
<evidence type="ECO:0000256" key="6">
    <source>
        <dbReference type="ARBA" id="ARBA00022490"/>
    </source>
</evidence>
<evidence type="ECO:0000256" key="14">
    <source>
        <dbReference type="ARBA" id="ARBA00066550"/>
    </source>
</evidence>
<evidence type="ECO:0000256" key="2">
    <source>
        <dbReference type="ARBA" id="ARBA00004123"/>
    </source>
</evidence>
<evidence type="ECO:0000256" key="15">
    <source>
        <dbReference type="ARBA" id="ARBA00074321"/>
    </source>
</evidence>
<reference evidence="18" key="1">
    <citation type="submission" date="2023-11" db="EMBL/GenBank/DDBJ databases">
        <authorList>
            <person name="De Vega J J."/>
            <person name="De Vega J J."/>
        </authorList>
    </citation>
    <scope>NUCLEOTIDE SEQUENCE</scope>
</reference>
<sequence length="162" mass="17640">LRSVFNNLSMAEHDALGLQLAYEQAKKGYQEGGIPIGSAIIDTSTGAVVGQGRNQRIQKGSATLHGEMDALEKAGRLEAAVYRKTTLYTTLSPCSMCTGAILLYKIPRVVIAENVNFLGGDDLLRANGVEVVVLNDEKCKDLMSQFIKEKPQEWNEDIGEIP</sequence>
<evidence type="ECO:0000256" key="10">
    <source>
        <dbReference type="ARBA" id="ARBA00023242"/>
    </source>
</evidence>
<dbReference type="EMBL" id="CAVNYO010000138">
    <property type="protein sequence ID" value="CAK5268839.1"/>
    <property type="molecule type" value="Genomic_DNA"/>
</dbReference>
<comment type="caution">
    <text evidence="18">The sequence shown here is derived from an EMBL/GenBank/DDBJ whole genome shotgun (WGS) entry which is preliminary data.</text>
</comment>
<evidence type="ECO:0000256" key="11">
    <source>
        <dbReference type="ARBA" id="ARBA00050113"/>
    </source>
</evidence>
<dbReference type="GO" id="GO:0008835">
    <property type="term" value="F:diaminohydroxyphosphoribosylaminopyrimidine deaminase activity"/>
    <property type="evidence" value="ECO:0007669"/>
    <property type="project" value="TreeGrafter"/>
</dbReference>
<dbReference type="PROSITE" id="PS51747">
    <property type="entry name" value="CYT_DCMP_DEAMINASES_2"/>
    <property type="match status" value="1"/>
</dbReference>
<evidence type="ECO:0000256" key="4">
    <source>
        <dbReference type="ARBA" id="ARBA00006576"/>
    </source>
</evidence>
<keyword evidence="19" id="KW-1185">Reference proteome</keyword>
<evidence type="ECO:0000256" key="7">
    <source>
        <dbReference type="ARBA" id="ARBA00022723"/>
    </source>
</evidence>
<evidence type="ECO:0000256" key="3">
    <source>
        <dbReference type="ARBA" id="ARBA00004496"/>
    </source>
</evidence>
<dbReference type="GO" id="GO:0046087">
    <property type="term" value="P:cytidine metabolic process"/>
    <property type="evidence" value="ECO:0007669"/>
    <property type="project" value="TreeGrafter"/>
</dbReference>
<evidence type="ECO:0000313" key="18">
    <source>
        <dbReference type="EMBL" id="CAK5268839.1"/>
    </source>
</evidence>
<dbReference type="SUPFAM" id="SSF53927">
    <property type="entry name" value="Cytidine deaminase-like"/>
    <property type="match status" value="1"/>
</dbReference>
<gene>
    <name evidence="18" type="ORF">MYCIT1_LOCUS12127</name>
</gene>
<keyword evidence="10" id="KW-0539">Nucleus</keyword>
<evidence type="ECO:0000313" key="19">
    <source>
        <dbReference type="Proteomes" id="UP001295794"/>
    </source>
</evidence>
<comment type="catalytic activity">
    <reaction evidence="11">
        <text>cytosine + H2O + H(+) = uracil + NH4(+)</text>
        <dbReference type="Rhea" id="RHEA:20605"/>
        <dbReference type="ChEBI" id="CHEBI:15377"/>
        <dbReference type="ChEBI" id="CHEBI:15378"/>
        <dbReference type="ChEBI" id="CHEBI:16040"/>
        <dbReference type="ChEBI" id="CHEBI:17568"/>
        <dbReference type="ChEBI" id="CHEBI:28938"/>
        <dbReference type="EC" id="3.5.4.1"/>
    </reaction>
</comment>
<comment type="subunit">
    <text evidence="5">Homodimer.</text>
</comment>
<feature type="non-terminal residue" evidence="18">
    <location>
        <position position="162"/>
    </location>
</feature>
<dbReference type="PANTHER" id="PTHR11079">
    <property type="entry name" value="CYTOSINE DEAMINASE FAMILY MEMBER"/>
    <property type="match status" value="1"/>
</dbReference>
<organism evidence="18 19">
    <name type="scientific">Mycena citricolor</name>
    <dbReference type="NCBI Taxonomy" id="2018698"/>
    <lineage>
        <taxon>Eukaryota</taxon>
        <taxon>Fungi</taxon>
        <taxon>Dikarya</taxon>
        <taxon>Basidiomycota</taxon>
        <taxon>Agaricomycotina</taxon>
        <taxon>Agaricomycetes</taxon>
        <taxon>Agaricomycetidae</taxon>
        <taxon>Agaricales</taxon>
        <taxon>Marasmiineae</taxon>
        <taxon>Mycenaceae</taxon>
        <taxon>Mycena</taxon>
    </lineage>
</organism>
<comment type="cofactor">
    <cofactor evidence="1">
        <name>Zn(2+)</name>
        <dbReference type="ChEBI" id="CHEBI:29105"/>
    </cofactor>
</comment>
<dbReference type="InterPro" id="IPR002125">
    <property type="entry name" value="CMP_dCMP_dom"/>
</dbReference>
<dbReference type="GO" id="GO:0005737">
    <property type="term" value="C:cytoplasm"/>
    <property type="evidence" value="ECO:0007669"/>
    <property type="project" value="UniProtKB-SubCell"/>
</dbReference>
<dbReference type="Proteomes" id="UP001295794">
    <property type="component" value="Unassembled WGS sequence"/>
</dbReference>
<dbReference type="GO" id="GO:0019858">
    <property type="term" value="P:cytosine metabolic process"/>
    <property type="evidence" value="ECO:0007669"/>
    <property type="project" value="TreeGrafter"/>
</dbReference>